<keyword evidence="2 5" id="KW-0812">Transmembrane</keyword>
<name>A0A1N7RE10_9BACT</name>
<organism evidence="7 8">
    <name type="scientific">Filimonas lacunae</name>
    <dbReference type="NCBI Taxonomy" id="477680"/>
    <lineage>
        <taxon>Bacteria</taxon>
        <taxon>Pseudomonadati</taxon>
        <taxon>Bacteroidota</taxon>
        <taxon>Chitinophagia</taxon>
        <taxon>Chitinophagales</taxon>
        <taxon>Chitinophagaceae</taxon>
        <taxon>Filimonas</taxon>
    </lineage>
</organism>
<feature type="transmembrane region" description="Helical" evidence="5">
    <location>
        <begin position="51"/>
        <end position="68"/>
    </location>
</feature>
<protein>
    <submittedName>
        <fullName evidence="7">Uncharacterized membrane protein YckC, RDD family</fullName>
    </submittedName>
</protein>
<evidence type="ECO:0000256" key="1">
    <source>
        <dbReference type="ARBA" id="ARBA00004141"/>
    </source>
</evidence>
<gene>
    <name evidence="7" type="ORF">SAMN05421788_112136</name>
</gene>
<evidence type="ECO:0000256" key="3">
    <source>
        <dbReference type="ARBA" id="ARBA00022989"/>
    </source>
</evidence>
<evidence type="ECO:0000313" key="7">
    <source>
        <dbReference type="EMBL" id="SIT33376.1"/>
    </source>
</evidence>
<feature type="transmembrane region" description="Helical" evidence="5">
    <location>
        <begin position="148"/>
        <end position="169"/>
    </location>
</feature>
<keyword evidence="3 5" id="KW-1133">Transmembrane helix</keyword>
<evidence type="ECO:0000256" key="5">
    <source>
        <dbReference type="SAM" id="Phobius"/>
    </source>
</evidence>
<dbReference type="RefSeq" id="WP_076382201.1">
    <property type="nucleotide sequence ID" value="NZ_FTOR01000012.1"/>
</dbReference>
<dbReference type="Proteomes" id="UP000186917">
    <property type="component" value="Unassembled WGS sequence"/>
</dbReference>
<evidence type="ECO:0000313" key="8">
    <source>
        <dbReference type="Proteomes" id="UP000186917"/>
    </source>
</evidence>
<evidence type="ECO:0000259" key="6">
    <source>
        <dbReference type="Pfam" id="PF06271"/>
    </source>
</evidence>
<keyword evidence="8" id="KW-1185">Reference proteome</keyword>
<dbReference type="InterPro" id="IPR010432">
    <property type="entry name" value="RDD"/>
</dbReference>
<dbReference type="GO" id="GO:0016020">
    <property type="term" value="C:membrane"/>
    <property type="evidence" value="ECO:0007669"/>
    <property type="project" value="UniProtKB-SubCell"/>
</dbReference>
<dbReference type="STRING" id="477680.SAMN05421788_112136"/>
<feature type="transmembrane region" description="Helical" evidence="5">
    <location>
        <begin position="20"/>
        <end position="39"/>
    </location>
</feature>
<keyword evidence="4 5" id="KW-0472">Membrane</keyword>
<dbReference type="EMBL" id="FTOR01000012">
    <property type="protein sequence ID" value="SIT33376.1"/>
    <property type="molecule type" value="Genomic_DNA"/>
</dbReference>
<evidence type="ECO:0000256" key="4">
    <source>
        <dbReference type="ARBA" id="ARBA00023136"/>
    </source>
</evidence>
<comment type="subcellular location">
    <subcellularLocation>
        <location evidence="1">Membrane</location>
        <topology evidence="1">Multi-pass membrane protein</topology>
    </subcellularLocation>
</comment>
<dbReference type="Pfam" id="PF06271">
    <property type="entry name" value="RDD"/>
    <property type="match status" value="1"/>
</dbReference>
<dbReference type="OrthoDB" id="9814143at2"/>
<sequence length="170" mass="19370">MTYRSIPTSLRLKAMLVDHFCMTCISLFFAIPLIVYLVIDPLGYAHFELATYHNLYYLLVFGLSLYFCKDSLNGQSYAKRKYDFQVIDRITGQPASPLKCLVRNIFCLVWPVEVLVSPETMHKRIGDKITGTELVKSPRLSEVPKVKYGQVALCVCISFAVHAGVFFLIF</sequence>
<reference evidence="8" key="1">
    <citation type="submission" date="2017-01" db="EMBL/GenBank/DDBJ databases">
        <authorList>
            <person name="Varghese N."/>
            <person name="Submissions S."/>
        </authorList>
    </citation>
    <scope>NUCLEOTIDE SEQUENCE [LARGE SCALE GENOMIC DNA]</scope>
    <source>
        <strain evidence="8">DSM 21054</strain>
    </source>
</reference>
<proteinExistence type="predicted"/>
<accession>A0A1N7RE10</accession>
<dbReference type="AlphaFoldDB" id="A0A1N7RE10"/>
<feature type="domain" description="RDD" evidence="6">
    <location>
        <begin position="11"/>
        <end position="116"/>
    </location>
</feature>
<evidence type="ECO:0000256" key="2">
    <source>
        <dbReference type="ARBA" id="ARBA00022692"/>
    </source>
</evidence>